<feature type="transmembrane region" description="Helical" evidence="1">
    <location>
        <begin position="315"/>
        <end position="338"/>
    </location>
</feature>
<feature type="transmembrane region" description="Helical" evidence="1">
    <location>
        <begin position="74"/>
        <end position="91"/>
    </location>
</feature>
<dbReference type="PANTHER" id="PTHR37312:SF1">
    <property type="entry name" value="MEMBRANE-BOUND ACYLTRANSFERASE YKRP-RELATED"/>
    <property type="match status" value="1"/>
</dbReference>
<dbReference type="Pfam" id="PF01757">
    <property type="entry name" value="Acyl_transf_3"/>
    <property type="match status" value="1"/>
</dbReference>
<dbReference type="OrthoDB" id="6623990at2"/>
<dbReference type="Proteomes" id="UP000194903">
    <property type="component" value="Unassembled WGS sequence"/>
</dbReference>
<keyword evidence="1" id="KW-1133">Transmembrane helix</keyword>
<keyword evidence="1" id="KW-0472">Membrane</keyword>
<dbReference type="RefSeq" id="WP_087016743.1">
    <property type="nucleotide sequence ID" value="NZ_NHOC01000001.1"/>
</dbReference>
<accession>A0A252F7M1</accession>
<dbReference type="PANTHER" id="PTHR37312">
    <property type="entry name" value="MEMBRANE-BOUND ACYLTRANSFERASE YKRP-RELATED"/>
    <property type="match status" value="1"/>
</dbReference>
<evidence type="ECO:0000256" key="1">
    <source>
        <dbReference type="SAM" id="Phobius"/>
    </source>
</evidence>
<dbReference type="GO" id="GO:0016747">
    <property type="term" value="F:acyltransferase activity, transferring groups other than amino-acyl groups"/>
    <property type="evidence" value="ECO:0007669"/>
    <property type="project" value="InterPro"/>
</dbReference>
<feature type="transmembrane region" description="Helical" evidence="1">
    <location>
        <begin position="41"/>
        <end position="62"/>
    </location>
</feature>
<comment type="caution">
    <text evidence="3">The sequence shown here is derived from an EMBL/GenBank/DDBJ whole genome shotgun (WGS) entry which is preliminary data.</text>
</comment>
<dbReference type="EMBL" id="NHOC01000001">
    <property type="protein sequence ID" value="OUM21775.1"/>
    <property type="molecule type" value="Genomic_DNA"/>
</dbReference>
<feature type="transmembrane region" description="Helical" evidence="1">
    <location>
        <begin position="12"/>
        <end position="29"/>
    </location>
</feature>
<evidence type="ECO:0000313" key="4">
    <source>
        <dbReference type="Proteomes" id="UP000194903"/>
    </source>
</evidence>
<keyword evidence="4" id="KW-1185">Reference proteome</keyword>
<protein>
    <recommendedName>
        <fullName evidence="2">Acyltransferase 3 domain-containing protein</fullName>
    </recommendedName>
</protein>
<dbReference type="InterPro" id="IPR052734">
    <property type="entry name" value="Nod_factor_acetyltransferase"/>
</dbReference>
<sequence length="358" mass="40574">MNPSIQGTRDAALDNLKGLLIISVVYVHMYDMLGQKTPLLYTIRLVVLSVQMPLFLFLSGYFGKHAEKRRRAALGEYLVPFLLFNTLYYMVRVGQSPELNYGLLRPLNMYWFLLTLLLIRLLLPELLRIRRLLPLSIVLALLAGGDRYFGRTLSLSRTVCFFPFYLLGYYCTEAHMKRIRRLPIPVALLCGGTGAFLALWLTDTLHPDGSASHPFQLVNSYETQGLEPLEGVVFRLSIYLIAPLLGVMLLRLIPAGRGVLTRIGRGSMTVYLLHAFPMLWVVGHWEWLCGLLARLVPALEGYKYPGRLDYGIPQLALLLAYALVVSLVLSSPIVTRAYNRMMDAVQRMLFRPVHSAEK</sequence>
<feature type="transmembrane region" description="Helical" evidence="1">
    <location>
        <begin position="103"/>
        <end position="123"/>
    </location>
</feature>
<keyword evidence="1" id="KW-0812">Transmembrane</keyword>
<feature type="transmembrane region" description="Helical" evidence="1">
    <location>
        <begin position="184"/>
        <end position="202"/>
    </location>
</feature>
<feature type="transmembrane region" description="Helical" evidence="1">
    <location>
        <begin position="232"/>
        <end position="250"/>
    </location>
</feature>
<feature type="domain" description="Acyltransferase 3" evidence="2">
    <location>
        <begin position="11"/>
        <end position="327"/>
    </location>
</feature>
<proteinExistence type="predicted"/>
<name>A0A252F7M1_9FIRM</name>
<dbReference type="AlphaFoldDB" id="A0A252F7M1"/>
<evidence type="ECO:0000259" key="2">
    <source>
        <dbReference type="Pfam" id="PF01757"/>
    </source>
</evidence>
<organism evidence="3 4">
    <name type="scientific">Butyricicoccus porcorum</name>
    <dbReference type="NCBI Taxonomy" id="1945634"/>
    <lineage>
        <taxon>Bacteria</taxon>
        <taxon>Bacillati</taxon>
        <taxon>Bacillota</taxon>
        <taxon>Clostridia</taxon>
        <taxon>Eubacteriales</taxon>
        <taxon>Butyricicoccaceae</taxon>
        <taxon>Butyricicoccus</taxon>
    </lineage>
</organism>
<evidence type="ECO:0000313" key="3">
    <source>
        <dbReference type="EMBL" id="OUM21775.1"/>
    </source>
</evidence>
<dbReference type="InterPro" id="IPR002656">
    <property type="entry name" value="Acyl_transf_3_dom"/>
</dbReference>
<gene>
    <name evidence="3" type="ORF">CBW42_00680</name>
</gene>
<feature type="transmembrane region" description="Helical" evidence="1">
    <location>
        <begin position="271"/>
        <end position="295"/>
    </location>
</feature>
<reference evidence="3 4" key="1">
    <citation type="submission" date="2017-05" db="EMBL/GenBank/DDBJ databases">
        <title>Butyricicoccus porcorum sp. nov. a butyrate-producing bacterium from the swine intestinal tract.</title>
        <authorList>
            <person name="Trachsel J."/>
            <person name="Humphrey S."/>
            <person name="Allen H.K."/>
        </authorList>
    </citation>
    <scope>NUCLEOTIDE SEQUENCE [LARGE SCALE GENOMIC DNA]</scope>
    <source>
        <strain evidence="3">BB10</strain>
    </source>
</reference>